<feature type="transmembrane region" description="Helical" evidence="6">
    <location>
        <begin position="312"/>
        <end position="333"/>
    </location>
</feature>
<keyword evidence="8" id="KW-1185">Reference proteome</keyword>
<dbReference type="AlphaFoldDB" id="A0A8G1RUC2"/>
<feature type="transmembrane region" description="Helical" evidence="6">
    <location>
        <begin position="232"/>
        <end position="253"/>
    </location>
</feature>
<keyword evidence="2" id="KW-0813">Transport</keyword>
<evidence type="ECO:0000256" key="4">
    <source>
        <dbReference type="ARBA" id="ARBA00022989"/>
    </source>
</evidence>
<dbReference type="RefSeq" id="XP_040802877.1">
    <property type="nucleotide sequence ID" value="XM_040941141.1"/>
</dbReference>
<organism evidence="7 8">
    <name type="scientific">Aspergillus fijiensis CBS 313.89</name>
    <dbReference type="NCBI Taxonomy" id="1448319"/>
    <lineage>
        <taxon>Eukaryota</taxon>
        <taxon>Fungi</taxon>
        <taxon>Dikarya</taxon>
        <taxon>Ascomycota</taxon>
        <taxon>Pezizomycotina</taxon>
        <taxon>Eurotiomycetes</taxon>
        <taxon>Eurotiomycetidae</taxon>
        <taxon>Eurotiales</taxon>
        <taxon>Aspergillaceae</taxon>
        <taxon>Aspergillus</taxon>
    </lineage>
</organism>
<evidence type="ECO:0000313" key="7">
    <source>
        <dbReference type="EMBL" id="RAK78867.1"/>
    </source>
</evidence>
<feature type="transmembrane region" description="Helical" evidence="6">
    <location>
        <begin position="76"/>
        <end position="103"/>
    </location>
</feature>
<feature type="transmembrane region" description="Helical" evidence="6">
    <location>
        <begin position="528"/>
        <end position="547"/>
    </location>
</feature>
<dbReference type="GO" id="GO:0022857">
    <property type="term" value="F:transmembrane transporter activity"/>
    <property type="evidence" value="ECO:0007669"/>
    <property type="project" value="InterPro"/>
</dbReference>
<keyword evidence="5 6" id="KW-0472">Membrane</keyword>
<evidence type="ECO:0000256" key="1">
    <source>
        <dbReference type="ARBA" id="ARBA00004141"/>
    </source>
</evidence>
<evidence type="ECO:0000256" key="6">
    <source>
        <dbReference type="SAM" id="Phobius"/>
    </source>
</evidence>
<keyword evidence="3 6" id="KW-0812">Transmembrane</keyword>
<name>A0A8G1RUC2_9EURO</name>
<evidence type="ECO:0000256" key="5">
    <source>
        <dbReference type="ARBA" id="ARBA00023136"/>
    </source>
</evidence>
<evidence type="ECO:0000256" key="3">
    <source>
        <dbReference type="ARBA" id="ARBA00022692"/>
    </source>
</evidence>
<dbReference type="InterPro" id="IPR002293">
    <property type="entry name" value="AA/rel_permease1"/>
</dbReference>
<feature type="transmembrane region" description="Helical" evidence="6">
    <location>
        <begin position="414"/>
        <end position="432"/>
    </location>
</feature>
<proteinExistence type="predicted"/>
<dbReference type="PANTHER" id="PTHR45649:SF1">
    <property type="entry name" value="TRANSPORTER, PUTATIVE (EUROFUNG)-RELATED"/>
    <property type="match status" value="1"/>
</dbReference>
<dbReference type="Proteomes" id="UP000249789">
    <property type="component" value="Unassembled WGS sequence"/>
</dbReference>
<keyword evidence="4 6" id="KW-1133">Transmembrane helix</keyword>
<dbReference type="PANTHER" id="PTHR45649">
    <property type="entry name" value="AMINO-ACID PERMEASE BAT1"/>
    <property type="match status" value="1"/>
</dbReference>
<gene>
    <name evidence="7" type="ORF">BO72DRAFT_374688</name>
</gene>
<feature type="transmembrane region" description="Helical" evidence="6">
    <location>
        <begin position="494"/>
        <end position="516"/>
    </location>
</feature>
<dbReference type="PIRSF" id="PIRSF006060">
    <property type="entry name" value="AA_transporter"/>
    <property type="match status" value="1"/>
</dbReference>
<evidence type="ECO:0000313" key="8">
    <source>
        <dbReference type="Proteomes" id="UP000249789"/>
    </source>
</evidence>
<dbReference type="GO" id="GO:0016020">
    <property type="term" value="C:membrane"/>
    <property type="evidence" value="ECO:0007669"/>
    <property type="project" value="UniProtKB-SubCell"/>
</dbReference>
<dbReference type="Pfam" id="PF13520">
    <property type="entry name" value="AA_permease_2"/>
    <property type="match status" value="1"/>
</dbReference>
<dbReference type="Gene3D" id="1.20.1740.10">
    <property type="entry name" value="Amino acid/polyamine transporter I"/>
    <property type="match status" value="1"/>
</dbReference>
<dbReference type="OrthoDB" id="3257095at2759"/>
<dbReference type="EMBL" id="KZ824635">
    <property type="protein sequence ID" value="RAK78867.1"/>
    <property type="molecule type" value="Genomic_DNA"/>
</dbReference>
<dbReference type="GeneID" id="63858474"/>
<sequence>MGSVLACPSCSPSNTRTNLLRQDARALPAESVVELTSIVAEGPSVLYRGNVVLCTRDAFELAQVGKREVLKRRFGLASTVGFACSLMLTWEAFLMLCVGVNLVPSGGPAGLVYGYIAVWTGFISIFTALGELASMIPSAGGQYHWASILAPESSKRFISHVTGDGSICIIAWTAVPTGAVYVAGSILQNAVAMKRPEYEPQGWHVTLILGGILLICAILNTWLGMILPVLEVFIGIAHVLGFFAVLIPIVYLGPKADARSVFVQTFNVGGWRDITLATFVGLKGIVGAFLGTDGVVHMVEEIANSTMVVPHSMLFAVAINVVLGFAMLIAFLFTAGDLSAVLKSDAPYPFMQILESATQSTGAAIVFSSMIAIMQACCGLGGISSGSRMLWAFSREQALPGWRWILQLNKRTSVPFHSICVIAIAAGLIGFINIGSSVVLNIVLSLLMEAFFFSYVIPLSLLLYRRVKGHISEPQQGDGDNKGFVWGPFRVRGWLGIANNIFALVFSGIVVILGFWPASSHPTPSHMNYSVAIFAGVLILAVGYYLGWGRQHYMGPLAEVEVMAGTVEQRRGERGL</sequence>
<feature type="transmembrane region" description="Helical" evidence="6">
    <location>
        <begin position="203"/>
        <end position="226"/>
    </location>
</feature>
<accession>A0A8G1RUC2</accession>
<reference evidence="7 8" key="1">
    <citation type="submission" date="2018-02" db="EMBL/GenBank/DDBJ databases">
        <title>The genomes of Aspergillus section Nigri reveals drivers in fungal speciation.</title>
        <authorList>
            <consortium name="DOE Joint Genome Institute"/>
            <person name="Vesth T.C."/>
            <person name="Nybo J."/>
            <person name="Theobald S."/>
            <person name="Brandl J."/>
            <person name="Frisvad J.C."/>
            <person name="Nielsen K.F."/>
            <person name="Lyhne E.K."/>
            <person name="Kogle M.E."/>
            <person name="Kuo A."/>
            <person name="Riley R."/>
            <person name="Clum A."/>
            <person name="Nolan M."/>
            <person name="Lipzen A."/>
            <person name="Salamov A."/>
            <person name="Henrissat B."/>
            <person name="Wiebenga A."/>
            <person name="De vries R.P."/>
            <person name="Grigoriev I.V."/>
            <person name="Mortensen U.H."/>
            <person name="Andersen M.R."/>
            <person name="Baker S.E."/>
        </authorList>
    </citation>
    <scope>NUCLEOTIDE SEQUENCE [LARGE SCALE GENOMIC DNA]</scope>
    <source>
        <strain evidence="7 8">CBS 313.89</strain>
    </source>
</reference>
<dbReference type="VEuPathDB" id="FungiDB:BO72DRAFT_374688"/>
<protein>
    <submittedName>
        <fullName evidence="7">Choline transport protein</fullName>
    </submittedName>
</protein>
<evidence type="ECO:0000256" key="2">
    <source>
        <dbReference type="ARBA" id="ARBA00022448"/>
    </source>
</evidence>
<comment type="subcellular location">
    <subcellularLocation>
        <location evidence="1">Membrane</location>
        <topology evidence="1">Multi-pass membrane protein</topology>
    </subcellularLocation>
</comment>
<feature type="transmembrane region" description="Helical" evidence="6">
    <location>
        <begin position="274"/>
        <end position="292"/>
    </location>
</feature>
<feature type="transmembrane region" description="Helical" evidence="6">
    <location>
        <begin position="438"/>
        <end position="464"/>
    </location>
</feature>
<feature type="transmembrane region" description="Helical" evidence="6">
    <location>
        <begin position="109"/>
        <end position="129"/>
    </location>
</feature>